<accession>A0A9W8VG12</accession>
<dbReference type="InterPro" id="IPR011042">
    <property type="entry name" value="6-blade_b-propeller_TolB-like"/>
</dbReference>
<name>A0A9W8VG12_9HYPO</name>
<dbReference type="EMBL" id="JAOQAZ010000015">
    <property type="protein sequence ID" value="KAJ4258776.1"/>
    <property type="molecule type" value="Genomic_DNA"/>
</dbReference>
<feature type="domain" description="SMP-30/Gluconolactonase/LRE-like region" evidence="2">
    <location>
        <begin position="199"/>
        <end position="301"/>
    </location>
</feature>
<dbReference type="InterPro" id="IPR052998">
    <property type="entry name" value="Hetero-Diels-Alderase-like"/>
</dbReference>
<dbReference type="Proteomes" id="UP001152049">
    <property type="component" value="Unassembled WGS sequence"/>
</dbReference>
<feature type="signal peptide" evidence="1">
    <location>
        <begin position="1"/>
        <end position="24"/>
    </location>
</feature>
<dbReference type="SUPFAM" id="SSF63829">
    <property type="entry name" value="Calcium-dependent phosphotriesterase"/>
    <property type="match status" value="1"/>
</dbReference>
<evidence type="ECO:0000313" key="4">
    <source>
        <dbReference type="Proteomes" id="UP001152049"/>
    </source>
</evidence>
<keyword evidence="4" id="KW-1185">Reference proteome</keyword>
<sequence length="318" mass="33557">MRYSIATTLTSLLASGVLSSPVYSAPPKAHEIVEIPGVWFENVAVRPNGNLVLNTIGDGKVYSLNPTQSPPKPQAIAQIGGVKGLFGIAEVGQDTFAIAGADYTDGFKNNTLNISLLKFKDNKPSVHTVLENSKFGPVNGIVALPKHKSIILGADSVRGEILRIDTRSGNIKVAIKHDQLAPIAGGPFGLGVNGIKILGDYLYFTNSARQSYGRVKIDQLGNQIGKLEVISQETSTGGSVWAPDDLTLDKHGNAYVAFWNGSLLKITPDGKKTKLVEDGLLAGATSVTFSKDGKSLYVVTSGTGLDNVSGGQVVEVEL</sequence>
<organism evidence="3 4">
    <name type="scientific">Fusarium torreyae</name>
    <dbReference type="NCBI Taxonomy" id="1237075"/>
    <lineage>
        <taxon>Eukaryota</taxon>
        <taxon>Fungi</taxon>
        <taxon>Dikarya</taxon>
        <taxon>Ascomycota</taxon>
        <taxon>Pezizomycotina</taxon>
        <taxon>Sordariomycetes</taxon>
        <taxon>Hypocreomycetidae</taxon>
        <taxon>Hypocreales</taxon>
        <taxon>Nectriaceae</taxon>
        <taxon>Fusarium</taxon>
    </lineage>
</organism>
<dbReference type="PANTHER" id="PTHR42060">
    <property type="entry name" value="NHL REPEAT-CONTAINING PROTEIN-RELATED"/>
    <property type="match status" value="1"/>
</dbReference>
<feature type="chain" id="PRO_5040792313" description="SMP-30/Gluconolactonase/LRE-like region domain-containing protein" evidence="1">
    <location>
        <begin position="25"/>
        <end position="318"/>
    </location>
</feature>
<dbReference type="OrthoDB" id="5233393at2759"/>
<evidence type="ECO:0000259" key="2">
    <source>
        <dbReference type="Pfam" id="PF08450"/>
    </source>
</evidence>
<proteinExistence type="predicted"/>
<gene>
    <name evidence="3" type="ORF">NW762_007863</name>
</gene>
<evidence type="ECO:0000313" key="3">
    <source>
        <dbReference type="EMBL" id="KAJ4258776.1"/>
    </source>
</evidence>
<dbReference type="AlphaFoldDB" id="A0A9W8VG12"/>
<evidence type="ECO:0000256" key="1">
    <source>
        <dbReference type="SAM" id="SignalP"/>
    </source>
</evidence>
<keyword evidence="1" id="KW-0732">Signal</keyword>
<reference evidence="3" key="1">
    <citation type="submission" date="2022-09" db="EMBL/GenBank/DDBJ databases">
        <title>Fusarium specimens isolated from Avocado Roots.</title>
        <authorList>
            <person name="Stajich J."/>
            <person name="Roper C."/>
            <person name="Heimlech-Rivalta G."/>
        </authorList>
    </citation>
    <scope>NUCLEOTIDE SEQUENCE</scope>
    <source>
        <strain evidence="3">CF00136</strain>
    </source>
</reference>
<dbReference type="Pfam" id="PF08450">
    <property type="entry name" value="SGL"/>
    <property type="match status" value="1"/>
</dbReference>
<dbReference type="PANTHER" id="PTHR42060:SF1">
    <property type="entry name" value="NHL REPEAT-CONTAINING PROTEIN"/>
    <property type="match status" value="1"/>
</dbReference>
<dbReference type="InterPro" id="IPR013658">
    <property type="entry name" value="SGL"/>
</dbReference>
<comment type="caution">
    <text evidence="3">The sequence shown here is derived from an EMBL/GenBank/DDBJ whole genome shotgun (WGS) entry which is preliminary data.</text>
</comment>
<protein>
    <recommendedName>
        <fullName evidence="2">SMP-30/Gluconolactonase/LRE-like region domain-containing protein</fullName>
    </recommendedName>
</protein>
<dbReference type="Gene3D" id="2.120.10.30">
    <property type="entry name" value="TolB, C-terminal domain"/>
    <property type="match status" value="1"/>
</dbReference>